<keyword evidence="3" id="KW-0276">Fatty acid metabolism</keyword>
<comment type="subcellular location">
    <subcellularLocation>
        <location evidence="3">Cytoplasm</location>
    </subcellularLocation>
</comment>
<proteinExistence type="inferred from homology"/>
<dbReference type="AlphaFoldDB" id="A0A560IKI0"/>
<accession>A0A560IKI0</accession>
<comment type="function">
    <text evidence="3">Carrier of the growing fatty acid chain in fatty acid biosynthesis.</text>
</comment>
<evidence type="ECO:0000313" key="6">
    <source>
        <dbReference type="Proteomes" id="UP000318050"/>
    </source>
</evidence>
<keyword evidence="3" id="KW-0443">Lipid metabolism</keyword>
<evidence type="ECO:0000256" key="2">
    <source>
        <dbReference type="ARBA" id="ARBA00022553"/>
    </source>
</evidence>
<evidence type="ECO:0000256" key="1">
    <source>
        <dbReference type="ARBA" id="ARBA00022450"/>
    </source>
</evidence>
<reference evidence="5 6" key="1">
    <citation type="submission" date="2019-06" db="EMBL/GenBank/DDBJ databases">
        <title>Genomic Encyclopedia of Type Strains, Phase IV (KMG-V): Genome sequencing to study the core and pangenomes of soil and plant-associated prokaryotes.</title>
        <authorList>
            <person name="Whitman W."/>
        </authorList>
    </citation>
    <scope>NUCLEOTIDE SEQUENCE [LARGE SCALE GENOMIC DNA]</scope>
    <source>
        <strain evidence="5 6">BR 11140</strain>
    </source>
</reference>
<dbReference type="OrthoDB" id="3392378at2"/>
<dbReference type="SUPFAM" id="SSF47336">
    <property type="entry name" value="ACP-like"/>
    <property type="match status" value="1"/>
</dbReference>
<dbReference type="PROSITE" id="PS50075">
    <property type="entry name" value="CARRIER"/>
    <property type="match status" value="1"/>
</dbReference>
<keyword evidence="2 3" id="KW-0597">Phosphoprotein</keyword>
<comment type="similarity">
    <text evidence="3">Belongs to the acyl carrier protein (ACP) family.</text>
</comment>
<keyword evidence="3" id="KW-0275">Fatty acid biosynthesis</keyword>
<dbReference type="GO" id="GO:0000036">
    <property type="term" value="F:acyl carrier activity"/>
    <property type="evidence" value="ECO:0007669"/>
    <property type="project" value="UniProtKB-UniRule"/>
</dbReference>
<keyword evidence="3" id="KW-0963">Cytoplasm</keyword>
<dbReference type="PANTHER" id="PTHR20863:SF76">
    <property type="entry name" value="CARRIER DOMAIN-CONTAINING PROTEIN"/>
    <property type="match status" value="1"/>
</dbReference>
<dbReference type="GO" id="GO:0016020">
    <property type="term" value="C:membrane"/>
    <property type="evidence" value="ECO:0007669"/>
    <property type="project" value="GOC"/>
</dbReference>
<dbReference type="GO" id="GO:0005829">
    <property type="term" value="C:cytosol"/>
    <property type="evidence" value="ECO:0007669"/>
    <property type="project" value="TreeGrafter"/>
</dbReference>
<dbReference type="EMBL" id="VITT01000009">
    <property type="protein sequence ID" value="TWB58705.1"/>
    <property type="molecule type" value="Genomic_DNA"/>
</dbReference>
<evidence type="ECO:0000313" key="5">
    <source>
        <dbReference type="EMBL" id="TWB58705.1"/>
    </source>
</evidence>
<dbReference type="InterPro" id="IPR036736">
    <property type="entry name" value="ACP-like_sf"/>
</dbReference>
<dbReference type="InterPro" id="IPR009081">
    <property type="entry name" value="PP-bd_ACP"/>
</dbReference>
<feature type="domain" description="Carrier" evidence="4">
    <location>
        <begin position="86"/>
        <end position="161"/>
    </location>
</feature>
<dbReference type="Gene3D" id="1.10.1200.10">
    <property type="entry name" value="ACP-like"/>
    <property type="match status" value="1"/>
</dbReference>
<organism evidence="5 6">
    <name type="scientific">Nitrospirillum amazonense</name>
    <dbReference type="NCBI Taxonomy" id="28077"/>
    <lineage>
        <taxon>Bacteria</taxon>
        <taxon>Pseudomonadati</taxon>
        <taxon>Pseudomonadota</taxon>
        <taxon>Alphaproteobacteria</taxon>
        <taxon>Rhodospirillales</taxon>
        <taxon>Azospirillaceae</taxon>
        <taxon>Nitrospirillum</taxon>
    </lineage>
</organism>
<dbReference type="Proteomes" id="UP000318050">
    <property type="component" value="Unassembled WGS sequence"/>
</dbReference>
<evidence type="ECO:0000259" key="4">
    <source>
        <dbReference type="PROSITE" id="PS50075"/>
    </source>
</evidence>
<dbReference type="InterPro" id="IPR003231">
    <property type="entry name" value="ACP"/>
</dbReference>
<dbReference type="Pfam" id="PF00550">
    <property type="entry name" value="PP-binding"/>
    <property type="match status" value="1"/>
</dbReference>
<dbReference type="GO" id="GO:0000035">
    <property type="term" value="F:acyl binding"/>
    <property type="evidence" value="ECO:0007669"/>
    <property type="project" value="TreeGrafter"/>
</dbReference>
<keyword evidence="3" id="KW-0444">Lipid biosynthesis</keyword>
<comment type="PTM">
    <text evidence="3">4'-phosphopantetheine is transferred from CoA to a specific serine of apo-ACP by AcpS. This modification is essential for activity because fatty acids are bound in thioester linkage to the sulfhydryl of the prosthetic group.</text>
</comment>
<keyword evidence="1 3" id="KW-0596">Phosphopantetheine</keyword>
<evidence type="ECO:0000256" key="3">
    <source>
        <dbReference type="HAMAP-Rule" id="MF_01217"/>
    </source>
</evidence>
<comment type="caution">
    <text evidence="3">Lacks conserved residue(s) required for the propagation of feature annotation.</text>
</comment>
<dbReference type="HAMAP" id="MF_01217">
    <property type="entry name" value="Acyl_carrier"/>
    <property type="match status" value="1"/>
</dbReference>
<protein>
    <recommendedName>
        <fullName evidence="3">Acyl carrier protein</fullName>
        <shortName evidence="3">ACP</shortName>
    </recommendedName>
</protein>
<comment type="pathway">
    <text evidence="3">Lipid metabolism; fatty acid biosynthesis.</text>
</comment>
<sequence length="180" mass="20741">MRPRRRLKPSYALLLNVWPEWTWRPRLERETTLFDFGAVCATTYRNCLRFGAWELHWSPVPVPPQPLFPASLNCRCQIIPLTESPMSNENRIRDLLVSCLLLDPDRVTRHAHLRDDLRMDELDRVNVQFELEEEFDVTVPDADIQSAFTVADLIALVEKLTLDGFNSAGSGPDPILRRAS</sequence>
<gene>
    <name evidence="3" type="primary">acpP</name>
    <name evidence="5" type="ORF">FBZ92_109198</name>
</gene>
<dbReference type="GO" id="GO:0009245">
    <property type="term" value="P:lipid A biosynthetic process"/>
    <property type="evidence" value="ECO:0007669"/>
    <property type="project" value="TreeGrafter"/>
</dbReference>
<dbReference type="PANTHER" id="PTHR20863">
    <property type="entry name" value="ACYL CARRIER PROTEIN"/>
    <property type="match status" value="1"/>
</dbReference>
<comment type="caution">
    <text evidence="5">The sequence shown here is derived from an EMBL/GenBank/DDBJ whole genome shotgun (WGS) entry which is preliminary data.</text>
</comment>
<dbReference type="UniPathway" id="UPA00094"/>
<name>A0A560IKI0_9PROT</name>